<dbReference type="PANTHER" id="PTHR10272">
    <property type="entry name" value="PLATELET-ACTIVATING FACTOR ACETYLHYDROLASE"/>
    <property type="match status" value="1"/>
</dbReference>
<dbReference type="InterPro" id="IPR029058">
    <property type="entry name" value="AB_hydrolase_fold"/>
</dbReference>
<dbReference type="Pfam" id="PF03403">
    <property type="entry name" value="PAF-AH_p_II"/>
    <property type="match status" value="1"/>
</dbReference>
<name>A0ABT4TVR5_9ACTN</name>
<evidence type="ECO:0000313" key="6">
    <source>
        <dbReference type="EMBL" id="MDA2808783.1"/>
    </source>
</evidence>
<feature type="chain" id="PRO_5047372858" evidence="5">
    <location>
        <begin position="41"/>
        <end position="447"/>
    </location>
</feature>
<gene>
    <name evidence="6" type="ORF">O4U47_30030</name>
</gene>
<dbReference type="SUPFAM" id="SSF53474">
    <property type="entry name" value="alpha/beta-Hydrolases"/>
    <property type="match status" value="1"/>
</dbReference>
<sequence>MVKKDRTTEHGLTGGSRRALNHGAAAVVLAVSCGVPSAVAAVTAQEPVVLRPPEPTGSHAVGRVDLELVDESRGHPWVEGSERRELMLSVWYPARKGGVGPRAPYASGAVGDYLLSQVEKVGLSRDAVDIGASRANARLGADVAADAGSLPVVLYSHGFNQTRYQATAQLEELASQGYVVVAMDHPYESIAVELADGRVVRSAVPEQMGATEMYREAIGVRQDDARFVLDMLEQAADGAGASALGSAVEGADGAGEVPPGLAGAMDLSSVGMFGHSAGGFTAAELMVVDDRIDAGADLDGSIGYHVPDEVWGRSNTNGSDRPFMIMGGGWSSAGYPHTSRESPDWEMFRAASTGPTVEVYLEEGEHMSFIDTQWYLHQLEEGADPSGPAWERTVDASIGTIGPERSVAAQRAYLTAFFDEYLRGEERPLLDGPSPEHPDAELIDPPA</sequence>
<keyword evidence="1 6" id="KW-0378">Hydrolase</keyword>
<dbReference type="RefSeq" id="WP_270681371.1">
    <property type="nucleotide sequence ID" value="NZ_JAQFWP010000104.1"/>
</dbReference>
<dbReference type="Gene3D" id="3.40.50.1820">
    <property type="entry name" value="alpha/beta hydrolase"/>
    <property type="match status" value="1"/>
</dbReference>
<evidence type="ECO:0000313" key="7">
    <source>
        <dbReference type="Proteomes" id="UP001165685"/>
    </source>
</evidence>
<dbReference type="PANTHER" id="PTHR10272:SF0">
    <property type="entry name" value="PLATELET-ACTIVATING FACTOR ACETYLHYDROLASE"/>
    <property type="match status" value="1"/>
</dbReference>
<keyword evidence="3" id="KW-0443">Lipid metabolism</keyword>
<keyword evidence="2" id="KW-0442">Lipid degradation</keyword>
<dbReference type="EMBL" id="JAQFWP010000104">
    <property type="protein sequence ID" value="MDA2808783.1"/>
    <property type="molecule type" value="Genomic_DNA"/>
</dbReference>
<evidence type="ECO:0000256" key="5">
    <source>
        <dbReference type="SAM" id="SignalP"/>
    </source>
</evidence>
<feature type="signal peptide" evidence="5">
    <location>
        <begin position="1"/>
        <end position="40"/>
    </location>
</feature>
<dbReference type="PROSITE" id="PS51257">
    <property type="entry name" value="PROKAR_LIPOPROTEIN"/>
    <property type="match status" value="1"/>
</dbReference>
<keyword evidence="5" id="KW-0732">Signal</keyword>
<evidence type="ECO:0000256" key="4">
    <source>
        <dbReference type="SAM" id="MobiDB-lite"/>
    </source>
</evidence>
<comment type="caution">
    <text evidence="6">The sequence shown here is derived from an EMBL/GenBank/DDBJ whole genome shotgun (WGS) entry which is preliminary data.</text>
</comment>
<organism evidence="6 7">
    <name type="scientific">Nocardiopsis suaedae</name>
    <dbReference type="NCBI Taxonomy" id="3018444"/>
    <lineage>
        <taxon>Bacteria</taxon>
        <taxon>Bacillati</taxon>
        <taxon>Actinomycetota</taxon>
        <taxon>Actinomycetes</taxon>
        <taxon>Streptosporangiales</taxon>
        <taxon>Nocardiopsidaceae</taxon>
        <taxon>Nocardiopsis</taxon>
    </lineage>
</organism>
<dbReference type="Proteomes" id="UP001165685">
    <property type="component" value="Unassembled WGS sequence"/>
</dbReference>
<evidence type="ECO:0000256" key="2">
    <source>
        <dbReference type="ARBA" id="ARBA00022963"/>
    </source>
</evidence>
<feature type="region of interest" description="Disordered" evidence="4">
    <location>
        <begin position="426"/>
        <end position="447"/>
    </location>
</feature>
<reference evidence="6" key="1">
    <citation type="submission" date="2023-01" db="EMBL/GenBank/DDBJ databases">
        <title>Draft genome sequence of Nocardiopsis sp. LSu2-4 isolated from halophytes.</title>
        <authorList>
            <person name="Duangmal K."/>
            <person name="Chantavorakit T."/>
        </authorList>
    </citation>
    <scope>NUCLEOTIDE SEQUENCE</scope>
    <source>
        <strain evidence="6">LSu2-4</strain>
    </source>
</reference>
<accession>A0ABT4TVR5</accession>
<evidence type="ECO:0000256" key="1">
    <source>
        <dbReference type="ARBA" id="ARBA00022801"/>
    </source>
</evidence>
<evidence type="ECO:0000256" key="3">
    <source>
        <dbReference type="ARBA" id="ARBA00023098"/>
    </source>
</evidence>
<protein>
    <submittedName>
        <fullName evidence="6">Alpha/beta hydrolase</fullName>
    </submittedName>
</protein>
<dbReference type="GO" id="GO:0016787">
    <property type="term" value="F:hydrolase activity"/>
    <property type="evidence" value="ECO:0007669"/>
    <property type="project" value="UniProtKB-KW"/>
</dbReference>
<proteinExistence type="predicted"/>
<keyword evidence="7" id="KW-1185">Reference proteome</keyword>
<feature type="compositionally biased region" description="Basic and acidic residues" evidence="4">
    <location>
        <begin position="426"/>
        <end position="440"/>
    </location>
</feature>